<proteinExistence type="predicted"/>
<gene>
    <name evidence="7" type="ORF">S12H4_39744</name>
</gene>
<evidence type="ECO:0008006" key="8">
    <source>
        <dbReference type="Google" id="ProtNLM"/>
    </source>
</evidence>
<dbReference type="SUPFAM" id="SSF56935">
    <property type="entry name" value="Porins"/>
    <property type="match status" value="1"/>
</dbReference>
<evidence type="ECO:0000256" key="1">
    <source>
        <dbReference type="ARBA" id="ARBA00004571"/>
    </source>
</evidence>
<evidence type="ECO:0000256" key="6">
    <source>
        <dbReference type="ARBA" id="ARBA00023237"/>
    </source>
</evidence>
<dbReference type="EMBL" id="BARW01024056">
    <property type="protein sequence ID" value="GAI88550.1"/>
    <property type="molecule type" value="Genomic_DNA"/>
</dbReference>
<dbReference type="Gene3D" id="2.40.170.20">
    <property type="entry name" value="TonB-dependent receptor, beta-barrel domain"/>
    <property type="match status" value="1"/>
</dbReference>
<keyword evidence="2" id="KW-0813">Transport</keyword>
<sequence>DTLWNQTGPGYIWKGEVEQTAGNLYLNFKTIYMNGGFHLEPVQGPHTADGTGNYMIWDRYQTSYRSGNIDDYGCNRDQLNLNLTGNYFAEGILGGDHEIKFGVDYLTAKTTTFDYYEGNLRLVYYGPKAELPNGQAWVCWALSDYEINVWMRKFGVYLQDTMTFGKLAVNVGLRYDYEQSMVKDAAIPASPWLPKYMPALSVDEIDPGIACSLFSPRLGLVYDITGDGMNVIKLSAARYSSQLGFDLAYYINPLGWREIDLYW</sequence>
<dbReference type="GO" id="GO:0015344">
    <property type="term" value="F:siderophore uptake transmembrane transporter activity"/>
    <property type="evidence" value="ECO:0007669"/>
    <property type="project" value="TreeGrafter"/>
</dbReference>
<evidence type="ECO:0000256" key="4">
    <source>
        <dbReference type="ARBA" id="ARBA00022729"/>
    </source>
</evidence>
<dbReference type="InterPro" id="IPR039426">
    <property type="entry name" value="TonB-dep_rcpt-like"/>
</dbReference>
<keyword evidence="6" id="KW-0998">Cell outer membrane</keyword>
<feature type="non-terminal residue" evidence="7">
    <location>
        <position position="263"/>
    </location>
</feature>
<keyword evidence="4" id="KW-0732">Signal</keyword>
<evidence type="ECO:0000256" key="2">
    <source>
        <dbReference type="ARBA" id="ARBA00022448"/>
    </source>
</evidence>
<keyword evidence="5" id="KW-0472">Membrane</keyword>
<feature type="non-terminal residue" evidence="7">
    <location>
        <position position="1"/>
    </location>
</feature>
<evidence type="ECO:0000256" key="5">
    <source>
        <dbReference type="ARBA" id="ARBA00023136"/>
    </source>
</evidence>
<name>X1TLX1_9ZZZZ</name>
<evidence type="ECO:0000313" key="7">
    <source>
        <dbReference type="EMBL" id="GAI88550.1"/>
    </source>
</evidence>
<organism evidence="7">
    <name type="scientific">marine sediment metagenome</name>
    <dbReference type="NCBI Taxonomy" id="412755"/>
    <lineage>
        <taxon>unclassified sequences</taxon>
        <taxon>metagenomes</taxon>
        <taxon>ecological metagenomes</taxon>
    </lineage>
</organism>
<keyword evidence="3" id="KW-0812">Transmembrane</keyword>
<dbReference type="PANTHER" id="PTHR30069">
    <property type="entry name" value="TONB-DEPENDENT OUTER MEMBRANE RECEPTOR"/>
    <property type="match status" value="1"/>
</dbReference>
<comment type="subcellular location">
    <subcellularLocation>
        <location evidence="1">Cell outer membrane</location>
        <topology evidence="1">Multi-pass membrane protein</topology>
    </subcellularLocation>
</comment>
<evidence type="ECO:0000256" key="3">
    <source>
        <dbReference type="ARBA" id="ARBA00022692"/>
    </source>
</evidence>
<protein>
    <recommendedName>
        <fullName evidence="8">TonB-dependent receptor-like beta-barrel domain-containing protein</fullName>
    </recommendedName>
</protein>
<dbReference type="GO" id="GO:0044718">
    <property type="term" value="P:siderophore transmembrane transport"/>
    <property type="evidence" value="ECO:0007669"/>
    <property type="project" value="TreeGrafter"/>
</dbReference>
<dbReference type="AlphaFoldDB" id="X1TLX1"/>
<reference evidence="7" key="1">
    <citation type="journal article" date="2014" name="Front. Microbiol.">
        <title>High frequency of phylogenetically diverse reductive dehalogenase-homologous genes in deep subseafloor sedimentary metagenomes.</title>
        <authorList>
            <person name="Kawai M."/>
            <person name="Futagami T."/>
            <person name="Toyoda A."/>
            <person name="Takaki Y."/>
            <person name="Nishi S."/>
            <person name="Hori S."/>
            <person name="Arai W."/>
            <person name="Tsubouchi T."/>
            <person name="Morono Y."/>
            <person name="Uchiyama I."/>
            <person name="Ito T."/>
            <person name="Fujiyama A."/>
            <person name="Inagaki F."/>
            <person name="Takami H."/>
        </authorList>
    </citation>
    <scope>NUCLEOTIDE SEQUENCE</scope>
    <source>
        <strain evidence="7">Expedition CK06-06</strain>
    </source>
</reference>
<dbReference type="PANTHER" id="PTHR30069:SF29">
    <property type="entry name" value="HEMOGLOBIN AND HEMOGLOBIN-HAPTOGLOBIN-BINDING PROTEIN 1-RELATED"/>
    <property type="match status" value="1"/>
</dbReference>
<comment type="caution">
    <text evidence="7">The sequence shown here is derived from an EMBL/GenBank/DDBJ whole genome shotgun (WGS) entry which is preliminary data.</text>
</comment>
<dbReference type="InterPro" id="IPR036942">
    <property type="entry name" value="Beta-barrel_TonB_sf"/>
</dbReference>
<accession>X1TLX1</accession>
<dbReference type="GO" id="GO:0009279">
    <property type="term" value="C:cell outer membrane"/>
    <property type="evidence" value="ECO:0007669"/>
    <property type="project" value="UniProtKB-SubCell"/>
</dbReference>